<organism evidence="3 4">
    <name type="scientific">Capsicum annuum</name>
    <name type="common">Capsicum pepper</name>
    <dbReference type="NCBI Taxonomy" id="4072"/>
    <lineage>
        <taxon>Eukaryota</taxon>
        <taxon>Viridiplantae</taxon>
        <taxon>Streptophyta</taxon>
        <taxon>Embryophyta</taxon>
        <taxon>Tracheophyta</taxon>
        <taxon>Spermatophyta</taxon>
        <taxon>Magnoliopsida</taxon>
        <taxon>eudicotyledons</taxon>
        <taxon>Gunneridae</taxon>
        <taxon>Pentapetalae</taxon>
        <taxon>asterids</taxon>
        <taxon>lamiids</taxon>
        <taxon>Solanales</taxon>
        <taxon>Solanaceae</taxon>
        <taxon>Solanoideae</taxon>
        <taxon>Capsiceae</taxon>
        <taxon>Capsicum</taxon>
    </lineage>
</organism>
<dbReference type="AlphaFoldDB" id="A0A2G2Z9L2"/>
<protein>
    <recommendedName>
        <fullName evidence="5">Pentatricopeptide repeat-containing protein</fullName>
    </recommendedName>
</protein>
<keyword evidence="1" id="KW-0677">Repeat</keyword>
<dbReference type="Pfam" id="PF01535">
    <property type="entry name" value="PPR"/>
    <property type="match status" value="4"/>
</dbReference>
<dbReference type="InterPro" id="IPR046960">
    <property type="entry name" value="PPR_At4g14850-like_plant"/>
</dbReference>
<reference evidence="3 4" key="2">
    <citation type="journal article" date="2017" name="Genome Biol.">
        <title>New reference genome sequences of hot pepper reveal the massive evolution of plant disease-resistance genes by retroduplication.</title>
        <authorList>
            <person name="Kim S."/>
            <person name="Park J."/>
            <person name="Yeom S.I."/>
            <person name="Kim Y.M."/>
            <person name="Seo E."/>
            <person name="Kim K.T."/>
            <person name="Kim M.S."/>
            <person name="Lee J.M."/>
            <person name="Cheong K."/>
            <person name="Shin H.S."/>
            <person name="Kim S.B."/>
            <person name="Han K."/>
            <person name="Lee J."/>
            <person name="Park M."/>
            <person name="Lee H.A."/>
            <person name="Lee H.Y."/>
            <person name="Lee Y."/>
            <person name="Oh S."/>
            <person name="Lee J.H."/>
            <person name="Choi E."/>
            <person name="Choi E."/>
            <person name="Lee S.E."/>
            <person name="Jeon J."/>
            <person name="Kim H."/>
            <person name="Choi G."/>
            <person name="Song H."/>
            <person name="Lee J."/>
            <person name="Lee S.C."/>
            <person name="Kwon J.K."/>
            <person name="Lee H.Y."/>
            <person name="Koo N."/>
            <person name="Hong Y."/>
            <person name="Kim R.W."/>
            <person name="Kang W.H."/>
            <person name="Huh J.H."/>
            <person name="Kang B.C."/>
            <person name="Yang T.J."/>
            <person name="Lee Y.H."/>
            <person name="Bennetzen J.L."/>
            <person name="Choi D."/>
        </authorList>
    </citation>
    <scope>NUCLEOTIDE SEQUENCE [LARGE SCALE GENOMIC DNA]</scope>
    <source>
        <strain evidence="4">cv. CM334</strain>
    </source>
</reference>
<dbReference type="NCBIfam" id="TIGR00756">
    <property type="entry name" value="PPR"/>
    <property type="match status" value="2"/>
</dbReference>
<feature type="repeat" description="PPR" evidence="2">
    <location>
        <begin position="5"/>
        <end position="39"/>
    </location>
</feature>
<accession>A0A2G2Z9L2</accession>
<dbReference type="PROSITE" id="PS51375">
    <property type="entry name" value="PPR"/>
    <property type="match status" value="2"/>
</dbReference>
<reference evidence="3 4" key="1">
    <citation type="journal article" date="2014" name="Nat. Genet.">
        <title>Genome sequence of the hot pepper provides insights into the evolution of pungency in Capsicum species.</title>
        <authorList>
            <person name="Kim S."/>
            <person name="Park M."/>
            <person name="Yeom S.I."/>
            <person name="Kim Y.M."/>
            <person name="Lee J.M."/>
            <person name="Lee H.A."/>
            <person name="Seo E."/>
            <person name="Choi J."/>
            <person name="Cheong K."/>
            <person name="Kim K.T."/>
            <person name="Jung K."/>
            <person name="Lee G.W."/>
            <person name="Oh S.K."/>
            <person name="Bae C."/>
            <person name="Kim S.B."/>
            <person name="Lee H.Y."/>
            <person name="Kim S.Y."/>
            <person name="Kim M.S."/>
            <person name="Kang B.C."/>
            <person name="Jo Y.D."/>
            <person name="Yang H.B."/>
            <person name="Jeong H.J."/>
            <person name="Kang W.H."/>
            <person name="Kwon J.K."/>
            <person name="Shin C."/>
            <person name="Lim J.Y."/>
            <person name="Park J.H."/>
            <person name="Huh J.H."/>
            <person name="Kim J.S."/>
            <person name="Kim B.D."/>
            <person name="Cohen O."/>
            <person name="Paran I."/>
            <person name="Suh M.C."/>
            <person name="Lee S.B."/>
            <person name="Kim Y.K."/>
            <person name="Shin Y."/>
            <person name="Noh S.J."/>
            <person name="Park J."/>
            <person name="Seo Y.S."/>
            <person name="Kwon S.Y."/>
            <person name="Kim H.A."/>
            <person name="Park J.M."/>
            <person name="Kim H.J."/>
            <person name="Choi S.B."/>
            <person name="Bosland P.W."/>
            <person name="Reeves G."/>
            <person name="Jo S.H."/>
            <person name="Lee B.W."/>
            <person name="Cho H.T."/>
            <person name="Choi H.S."/>
            <person name="Lee M.S."/>
            <person name="Yu Y."/>
            <person name="Do Choi Y."/>
            <person name="Park B.S."/>
            <person name="van Deynze A."/>
            <person name="Ashrafi H."/>
            <person name="Hill T."/>
            <person name="Kim W.T."/>
            <person name="Pai H.S."/>
            <person name="Ahn H.K."/>
            <person name="Yeam I."/>
            <person name="Giovannoni J.J."/>
            <person name="Rose J.K."/>
            <person name="Sorensen I."/>
            <person name="Lee S.J."/>
            <person name="Kim R.W."/>
            <person name="Choi I.Y."/>
            <person name="Choi B.S."/>
            <person name="Lim J.S."/>
            <person name="Lee Y.H."/>
            <person name="Choi D."/>
        </authorList>
    </citation>
    <scope>NUCLEOTIDE SEQUENCE [LARGE SCALE GENOMIC DNA]</scope>
    <source>
        <strain evidence="4">cv. CM334</strain>
    </source>
</reference>
<dbReference type="GO" id="GO:0009451">
    <property type="term" value="P:RNA modification"/>
    <property type="evidence" value="ECO:0007669"/>
    <property type="project" value="InterPro"/>
</dbReference>
<dbReference type="Gramene" id="PHT78686">
    <property type="protein sequence ID" value="PHT78686"/>
    <property type="gene ID" value="T459_16738"/>
</dbReference>
<dbReference type="InterPro" id="IPR002885">
    <property type="entry name" value="PPR_rpt"/>
</dbReference>
<evidence type="ECO:0000256" key="1">
    <source>
        <dbReference type="ARBA" id="ARBA00022737"/>
    </source>
</evidence>
<proteinExistence type="predicted"/>
<dbReference type="InterPro" id="IPR011990">
    <property type="entry name" value="TPR-like_helical_dom_sf"/>
</dbReference>
<dbReference type="EMBL" id="AYRZ02000006">
    <property type="protein sequence ID" value="PHT78686.1"/>
    <property type="molecule type" value="Genomic_DNA"/>
</dbReference>
<evidence type="ECO:0008006" key="5">
    <source>
        <dbReference type="Google" id="ProtNLM"/>
    </source>
</evidence>
<dbReference type="OMA" id="ETLIAMM"/>
<dbReference type="PANTHER" id="PTHR47926">
    <property type="entry name" value="PENTATRICOPEPTIDE REPEAT-CONTAINING PROTEIN"/>
    <property type="match status" value="1"/>
</dbReference>
<comment type="caution">
    <text evidence="3">The sequence shown here is derived from an EMBL/GenBank/DDBJ whole genome shotgun (WGS) entry which is preliminary data.</text>
</comment>
<evidence type="ECO:0000313" key="4">
    <source>
        <dbReference type="Proteomes" id="UP000222542"/>
    </source>
</evidence>
<keyword evidence="4" id="KW-1185">Reference proteome</keyword>
<evidence type="ECO:0000313" key="3">
    <source>
        <dbReference type="EMBL" id="PHT78686.1"/>
    </source>
</evidence>
<name>A0A2G2Z9L2_CAPAN</name>
<feature type="repeat" description="PPR" evidence="2">
    <location>
        <begin position="102"/>
        <end position="136"/>
    </location>
</feature>
<dbReference type="PANTHER" id="PTHR47926:SF433">
    <property type="entry name" value="PENTATRICOPEPTIDE REPEAT-CONTAINING PROTEIN"/>
    <property type="match status" value="1"/>
</dbReference>
<dbReference type="GO" id="GO:0003723">
    <property type="term" value="F:RNA binding"/>
    <property type="evidence" value="ECO:0007669"/>
    <property type="project" value="InterPro"/>
</dbReference>
<sequence length="162" mass="18111">MPEKNGVSYSAMLSGYIGIRDFMSAWKVLDEMVTLAMKMGYSEDIVIGTVILNVFTLKDAVALYRQVPEQTVETLIAMMTIYAQSGRIVEARQVFNDIRNLNALSWNTLLAGYIHNGMIEEAKKLFKQMPTRNVASWAAIISGLMHNGQSVESLELMAQIID</sequence>
<dbReference type="Proteomes" id="UP000222542">
    <property type="component" value="Unassembled WGS sequence"/>
</dbReference>
<evidence type="ECO:0000256" key="2">
    <source>
        <dbReference type="PROSITE-ProRule" id="PRU00708"/>
    </source>
</evidence>
<gene>
    <name evidence="3" type="ORF">T459_16738</name>
</gene>
<dbReference type="Gene3D" id="1.25.40.10">
    <property type="entry name" value="Tetratricopeptide repeat domain"/>
    <property type="match status" value="1"/>
</dbReference>